<gene>
    <name evidence="2" type="ORF">TEOVI_000478000</name>
</gene>
<evidence type="ECO:0000313" key="3">
    <source>
        <dbReference type="Proteomes" id="UP000195570"/>
    </source>
</evidence>
<proteinExistence type="predicted"/>
<feature type="transmembrane region" description="Helical" evidence="1">
    <location>
        <begin position="105"/>
        <end position="124"/>
    </location>
</feature>
<keyword evidence="1" id="KW-0812">Transmembrane</keyword>
<reference evidence="2" key="1">
    <citation type="submission" date="2016-09" db="EMBL/GenBank/DDBJ databases">
        <authorList>
            <person name="Hebert L."/>
            <person name="Moumen B."/>
        </authorList>
    </citation>
    <scope>NUCLEOTIDE SEQUENCE [LARGE SCALE GENOMIC DNA]</scope>
    <source>
        <strain evidence="2">OVI</strain>
    </source>
</reference>
<feature type="transmembrane region" description="Helical" evidence="1">
    <location>
        <begin position="321"/>
        <end position="340"/>
    </location>
</feature>
<dbReference type="Proteomes" id="UP000195570">
    <property type="component" value="Unassembled WGS sequence"/>
</dbReference>
<dbReference type="AlphaFoldDB" id="A0A1G4I4W4"/>
<dbReference type="RefSeq" id="XP_067078258.1">
    <property type="nucleotide sequence ID" value="XM_067222157.1"/>
</dbReference>
<feature type="transmembrane region" description="Helical" evidence="1">
    <location>
        <begin position="194"/>
        <end position="213"/>
    </location>
</feature>
<sequence length="487" mass="53998">MFSAKRKDVAEALIGFLHAIFTSFYVDVFIGQYVLVGDRDENMGPTHDNGNHIDRTISSRRSDGGAIWYLALTQLLYFFLLLKNSVIFRQHASTATFSSFPLRRLSSLPVCGTLLSFCFALMWFPLDLPFLNAATSFTLLTAAYQALFARCRKFVDALSRSSLRRPEGNIACTLFAAVGVTVACWLHGIPNNPQPMRCFTTFCAVGGAVGFFACGRQKSHSNSCFGADITEGDDGDVLQEAVWFVQQTMLRSSMKVALLLWMFQGYNGLIATSFISVFLTACHDTIPLPLRGLLLFIVFVLPQGTDTVLASFKRVVGKKRLVALLLALLAFIGFLFILVALRDHLFILHMSSTASTLSFAVLLVMHRLMIDTLSRVQSWVLRDVVEEDTVIFCRPKPMTANVQLLLDSASQLVQCVALVLTSLHLVSVSSGKSVKPFKAAWVVGCPTLVMSVVMLLIWVRWYNLEGSHLQFVKMAMRKRADGSDPVV</sequence>
<comment type="caution">
    <text evidence="2">The sequence shown here is derived from an EMBL/GenBank/DDBJ whole genome shotgun (WGS) entry which is preliminary data.</text>
</comment>
<keyword evidence="1" id="KW-0472">Membrane</keyword>
<name>A0A1G4I4W4_TRYEQ</name>
<evidence type="ECO:0000313" key="2">
    <source>
        <dbReference type="EMBL" id="SCU66873.1"/>
    </source>
</evidence>
<feature type="transmembrane region" description="Helical" evidence="1">
    <location>
        <begin position="130"/>
        <end position="149"/>
    </location>
</feature>
<feature type="transmembrane region" description="Helical" evidence="1">
    <location>
        <begin position="346"/>
        <end position="365"/>
    </location>
</feature>
<evidence type="ECO:0000256" key="1">
    <source>
        <dbReference type="SAM" id="Phobius"/>
    </source>
</evidence>
<keyword evidence="1" id="KW-1133">Transmembrane helix</keyword>
<organism evidence="2 3">
    <name type="scientific">Trypanosoma equiperdum</name>
    <dbReference type="NCBI Taxonomy" id="5694"/>
    <lineage>
        <taxon>Eukaryota</taxon>
        <taxon>Discoba</taxon>
        <taxon>Euglenozoa</taxon>
        <taxon>Kinetoplastea</taxon>
        <taxon>Metakinetoplastina</taxon>
        <taxon>Trypanosomatida</taxon>
        <taxon>Trypanosomatidae</taxon>
        <taxon>Trypanosoma</taxon>
    </lineage>
</organism>
<feature type="transmembrane region" description="Helical" evidence="1">
    <location>
        <begin position="170"/>
        <end position="188"/>
    </location>
</feature>
<feature type="transmembrane region" description="Helical" evidence="1">
    <location>
        <begin position="439"/>
        <end position="459"/>
    </location>
</feature>
<feature type="transmembrane region" description="Helical" evidence="1">
    <location>
        <begin position="256"/>
        <end position="278"/>
    </location>
</feature>
<evidence type="ECO:0008006" key="4">
    <source>
        <dbReference type="Google" id="ProtNLM"/>
    </source>
</evidence>
<feature type="transmembrane region" description="Helical" evidence="1">
    <location>
        <begin position="12"/>
        <end position="35"/>
    </location>
</feature>
<dbReference type="VEuPathDB" id="TriTrypDB:TEOVI_000478000"/>
<feature type="transmembrane region" description="Helical" evidence="1">
    <location>
        <begin position="290"/>
        <end position="309"/>
    </location>
</feature>
<dbReference type="EMBL" id="CZPT02000637">
    <property type="protein sequence ID" value="SCU66873.1"/>
    <property type="molecule type" value="Genomic_DNA"/>
</dbReference>
<feature type="transmembrane region" description="Helical" evidence="1">
    <location>
        <begin position="66"/>
        <end position="84"/>
    </location>
</feature>
<accession>A0A1G4I4W4</accession>
<dbReference type="GeneID" id="92378720"/>
<protein>
    <recommendedName>
        <fullName evidence="4">Transmembrane protein</fullName>
    </recommendedName>
</protein>
<keyword evidence="3" id="KW-1185">Reference proteome</keyword>